<feature type="region of interest" description="Disordered" evidence="1">
    <location>
        <begin position="159"/>
        <end position="239"/>
    </location>
</feature>
<keyword evidence="3" id="KW-1185">Reference proteome</keyword>
<dbReference type="EMBL" id="ML975279">
    <property type="protein sequence ID" value="KAF1836028.1"/>
    <property type="molecule type" value="Genomic_DNA"/>
</dbReference>
<evidence type="ECO:0000313" key="2">
    <source>
        <dbReference type="EMBL" id="KAF1836028.1"/>
    </source>
</evidence>
<evidence type="ECO:0000313" key="3">
    <source>
        <dbReference type="Proteomes" id="UP000800040"/>
    </source>
</evidence>
<name>A0A6A5KG00_9PLEO</name>
<dbReference type="AlphaFoldDB" id="A0A6A5KG00"/>
<dbReference type="Proteomes" id="UP000800040">
    <property type="component" value="Unassembled WGS sequence"/>
</dbReference>
<reference evidence="2" key="1">
    <citation type="submission" date="2020-01" db="EMBL/GenBank/DDBJ databases">
        <authorList>
            <consortium name="DOE Joint Genome Institute"/>
            <person name="Haridas S."/>
            <person name="Albert R."/>
            <person name="Binder M."/>
            <person name="Bloem J."/>
            <person name="Labutti K."/>
            <person name="Salamov A."/>
            <person name="Andreopoulos B."/>
            <person name="Baker S.E."/>
            <person name="Barry K."/>
            <person name="Bills G."/>
            <person name="Bluhm B.H."/>
            <person name="Cannon C."/>
            <person name="Castanera R."/>
            <person name="Culley D.E."/>
            <person name="Daum C."/>
            <person name="Ezra D."/>
            <person name="Gonzalez J.B."/>
            <person name="Henrissat B."/>
            <person name="Kuo A."/>
            <person name="Liang C."/>
            <person name="Lipzen A."/>
            <person name="Lutzoni F."/>
            <person name="Magnuson J."/>
            <person name="Mondo S."/>
            <person name="Nolan M."/>
            <person name="Ohm R."/>
            <person name="Pangilinan J."/>
            <person name="Park H.-J."/>
            <person name="Ramirez L."/>
            <person name="Alfaro M."/>
            <person name="Sun H."/>
            <person name="Tritt A."/>
            <person name="Yoshinaga Y."/>
            <person name="Zwiers L.-H."/>
            <person name="Turgeon B.G."/>
            <person name="Goodwin S.B."/>
            <person name="Spatafora J.W."/>
            <person name="Crous P.W."/>
            <person name="Grigoriev I.V."/>
        </authorList>
    </citation>
    <scope>NUCLEOTIDE SEQUENCE</scope>
    <source>
        <strain evidence="2">P77</strain>
    </source>
</reference>
<protein>
    <submittedName>
        <fullName evidence="2">Uncharacterized protein</fullName>
    </submittedName>
</protein>
<evidence type="ECO:0000256" key="1">
    <source>
        <dbReference type="SAM" id="MobiDB-lite"/>
    </source>
</evidence>
<proteinExistence type="predicted"/>
<gene>
    <name evidence="2" type="ORF">BDW02DRAFT_494601</name>
</gene>
<dbReference type="OrthoDB" id="3683963at2759"/>
<organism evidence="2 3">
    <name type="scientific">Decorospora gaudefroyi</name>
    <dbReference type="NCBI Taxonomy" id="184978"/>
    <lineage>
        <taxon>Eukaryota</taxon>
        <taxon>Fungi</taxon>
        <taxon>Dikarya</taxon>
        <taxon>Ascomycota</taxon>
        <taxon>Pezizomycotina</taxon>
        <taxon>Dothideomycetes</taxon>
        <taxon>Pleosporomycetidae</taxon>
        <taxon>Pleosporales</taxon>
        <taxon>Pleosporineae</taxon>
        <taxon>Pleosporaceae</taxon>
        <taxon>Decorospora</taxon>
    </lineage>
</organism>
<accession>A0A6A5KG00</accession>
<sequence>MTPGQAFELIHSRNFPNSPDTPVFEQNLGLYPSFTSAQTAALQELWRTLTGYLLKGYFGRYCGDITLEQRGLITAFADTWVDGYPHRREIWLNELIIRAVDVGDNHTWEAEARLAGEDSIFNTNRVRSMGNMGIVDAIPKPVVRLPARVDRDYPMPTAPTYILKRGEPLPVSSPEPTPAQQTVTPRPRHTEEREVDWAQSRPPWPFRNNNDGLFRRPDDPPYSQRMVLLPRVASEPHAR</sequence>